<protein>
    <submittedName>
        <fullName evidence="3">Uncharacterized protein</fullName>
    </submittedName>
</protein>
<name>A0A1F5L8I3_PENAI</name>
<dbReference type="RefSeq" id="XP_022484989.1">
    <property type="nucleotide sequence ID" value="XM_022635280.1"/>
</dbReference>
<organism evidence="3 4">
    <name type="scientific">Penicillium arizonense</name>
    <dbReference type="NCBI Taxonomy" id="1835702"/>
    <lineage>
        <taxon>Eukaryota</taxon>
        <taxon>Fungi</taxon>
        <taxon>Dikarya</taxon>
        <taxon>Ascomycota</taxon>
        <taxon>Pezizomycotina</taxon>
        <taxon>Eurotiomycetes</taxon>
        <taxon>Eurotiomycetidae</taxon>
        <taxon>Eurotiales</taxon>
        <taxon>Aspergillaceae</taxon>
        <taxon>Penicillium</taxon>
    </lineage>
</organism>
<feature type="compositionally biased region" description="Low complexity" evidence="1">
    <location>
        <begin position="51"/>
        <end position="60"/>
    </location>
</feature>
<dbReference type="Proteomes" id="UP000177622">
    <property type="component" value="Unassembled WGS sequence"/>
</dbReference>
<gene>
    <name evidence="3" type="ORF">PENARI_c021G11413</name>
</gene>
<keyword evidence="4" id="KW-1185">Reference proteome</keyword>
<evidence type="ECO:0000256" key="2">
    <source>
        <dbReference type="SAM" id="SignalP"/>
    </source>
</evidence>
<dbReference type="EMBL" id="LXJU01000021">
    <property type="protein sequence ID" value="OGE49538.1"/>
    <property type="molecule type" value="Genomic_DNA"/>
</dbReference>
<reference evidence="3 4" key="1">
    <citation type="journal article" date="2016" name="Sci. Rep.">
        <title>Penicillium arizonense, a new, genome sequenced fungal species, reveals a high chemical diversity in secreted metabolites.</title>
        <authorList>
            <person name="Grijseels S."/>
            <person name="Nielsen J.C."/>
            <person name="Randelovic M."/>
            <person name="Nielsen J."/>
            <person name="Nielsen K.F."/>
            <person name="Workman M."/>
            <person name="Frisvad J.C."/>
        </authorList>
    </citation>
    <scope>NUCLEOTIDE SEQUENCE [LARGE SCALE GENOMIC DNA]</scope>
    <source>
        <strain evidence="3 4">CBS 141311</strain>
    </source>
</reference>
<dbReference type="OrthoDB" id="4283170at2759"/>
<keyword evidence="2" id="KW-0732">Signal</keyword>
<accession>A0A1F5L8I3</accession>
<comment type="caution">
    <text evidence="3">The sequence shown here is derived from an EMBL/GenBank/DDBJ whole genome shotgun (WGS) entry which is preliminary data.</text>
</comment>
<dbReference type="AlphaFoldDB" id="A0A1F5L8I3"/>
<feature type="region of interest" description="Disordered" evidence="1">
    <location>
        <begin position="21"/>
        <end position="65"/>
    </location>
</feature>
<evidence type="ECO:0000256" key="1">
    <source>
        <dbReference type="SAM" id="MobiDB-lite"/>
    </source>
</evidence>
<feature type="chain" id="PRO_5009519341" evidence="2">
    <location>
        <begin position="17"/>
        <end position="77"/>
    </location>
</feature>
<feature type="signal peptide" evidence="2">
    <location>
        <begin position="1"/>
        <end position="16"/>
    </location>
</feature>
<sequence>MRLGFICALFMGSAIAIPHGGAQEHQKGMQQPTSSSASMSMSVPMKRASSTTHTTPTTPTASMEAQKRMLPYEYELL</sequence>
<proteinExistence type="predicted"/>
<evidence type="ECO:0000313" key="4">
    <source>
        <dbReference type="Proteomes" id="UP000177622"/>
    </source>
</evidence>
<evidence type="ECO:0000313" key="3">
    <source>
        <dbReference type="EMBL" id="OGE49538.1"/>
    </source>
</evidence>
<dbReference type="GeneID" id="34580014"/>